<feature type="domain" description="Major facilitator superfamily (MFS) profile" evidence="8">
    <location>
        <begin position="75"/>
        <end position="520"/>
    </location>
</feature>
<feature type="compositionally biased region" description="Polar residues" evidence="6">
    <location>
        <begin position="22"/>
        <end position="31"/>
    </location>
</feature>
<evidence type="ECO:0000256" key="1">
    <source>
        <dbReference type="ARBA" id="ARBA00004141"/>
    </source>
</evidence>
<feature type="domain" description="RFX-type winged-helix" evidence="9">
    <location>
        <begin position="817"/>
        <end position="891"/>
    </location>
</feature>
<dbReference type="InterPro" id="IPR036388">
    <property type="entry name" value="WH-like_DNA-bd_sf"/>
</dbReference>
<dbReference type="InterPro" id="IPR003150">
    <property type="entry name" value="DNA-bd_RFX"/>
</dbReference>
<dbReference type="EMBL" id="BAUL01000222">
    <property type="protein sequence ID" value="GAD97917.1"/>
    <property type="molecule type" value="Genomic_DNA"/>
</dbReference>
<feature type="transmembrane region" description="Helical" evidence="7">
    <location>
        <begin position="141"/>
        <end position="160"/>
    </location>
</feature>
<dbReference type="SUPFAM" id="SSF46785">
    <property type="entry name" value="Winged helix' DNA-binding domain"/>
    <property type="match status" value="1"/>
</dbReference>
<feature type="transmembrane region" description="Helical" evidence="7">
    <location>
        <begin position="230"/>
        <end position="249"/>
    </location>
</feature>
<dbReference type="Pfam" id="PF07690">
    <property type="entry name" value="MFS_1"/>
    <property type="match status" value="1"/>
</dbReference>
<evidence type="ECO:0000313" key="10">
    <source>
        <dbReference type="EMBL" id="GAD97917.1"/>
    </source>
</evidence>
<evidence type="ECO:0000256" key="3">
    <source>
        <dbReference type="ARBA" id="ARBA00022692"/>
    </source>
</evidence>
<dbReference type="PROSITE" id="PS51526">
    <property type="entry name" value="RFX_DBD"/>
    <property type="match status" value="1"/>
</dbReference>
<comment type="subcellular location">
    <subcellularLocation>
        <location evidence="1">Membrane</location>
        <topology evidence="1">Multi-pass membrane protein</topology>
    </subcellularLocation>
</comment>
<keyword evidence="3 7" id="KW-0812">Transmembrane</keyword>
<dbReference type="FunFam" id="1.10.10.10:FF:000119">
    <property type="entry name" value="DNA damage and replication checkpoint protein"/>
    <property type="match status" value="1"/>
</dbReference>
<evidence type="ECO:0000259" key="9">
    <source>
        <dbReference type="PROSITE" id="PS51526"/>
    </source>
</evidence>
<keyword evidence="4 7" id="KW-1133">Transmembrane helix</keyword>
<evidence type="ECO:0000256" key="6">
    <source>
        <dbReference type="SAM" id="MobiDB-lite"/>
    </source>
</evidence>
<dbReference type="Pfam" id="PF25340">
    <property type="entry name" value="BCD_RFX"/>
    <property type="match status" value="1"/>
</dbReference>
<dbReference type="eggNOG" id="KOG3712">
    <property type="taxonomic scope" value="Eukaryota"/>
</dbReference>
<dbReference type="InterPro" id="IPR057321">
    <property type="entry name" value="RFX1-4/6/8-like_BCD"/>
</dbReference>
<dbReference type="GO" id="GO:0003677">
    <property type="term" value="F:DNA binding"/>
    <property type="evidence" value="ECO:0007669"/>
    <property type="project" value="InterPro"/>
</dbReference>
<evidence type="ECO:0000256" key="4">
    <source>
        <dbReference type="ARBA" id="ARBA00022989"/>
    </source>
</evidence>
<dbReference type="InterPro" id="IPR020846">
    <property type="entry name" value="MFS_dom"/>
</dbReference>
<sequence>MDLQREQTLSDTLDARFDHSQETTPAQSISSPKLKPQEKDQISLPSTADSLDPESQPESPPPPYHVFTRARKKQMVYLVSFAALFSPLSSNIYFPALGEVSRDLHVSLSLASLTITIYMIIQGIAPSFWGSYSDVFGRRPIFMGTFIIYLIANIALGASQNYGELMAFRALQAAGSAATISIGAGVIGDITTSAERGGLIGAFGGVRMLGQAVGPVLGGVITQFLGYPSIFWFLTLVGGLSLLTIVFFLPETLRSIAGNGTVPLTGIHKPVIYMITGQPDVKDPEPSDAKPKAKVTFGTVFAPLRFLGEKDVFITLFFGSIIYTVWSMITSTTTALFEDIYHLNTLMVGLTFLANGAGCMSGSFTTGYLMDFNHRKTEAEYRTSHGYPADTPVNSKTHADFPIEYARMRNTWWITAIFIVATAIYGFSLETHIALPIILQFLTAYAATAVFSINSALVIDLYPGASASATAVNNLMRCSVGAAGVALAQPMIDALTPRYTFLLLAGITAALSPLLWIEQKWGAGWRVERAARLSAKAQVNWIRPASKFCRLSPGHLSDIRNTEMPPDIGEHWEQPFVISRAPSQGSSTTSQTTQLVPQSRPGTADPMRSRSNTVASKGARRPRSRGSTASIHSSTTQQTQDQNVADGFPQFMQAQPHQSHHVFGANPEEMIMRFGQQLAHPANGAGLDASLHEAHNSMMPRPEDFQGQPMHAHTLSHHTLPPELAGHGMPNVHVPQYHPMYDGGMENHLPDHIVDENDTSEAGARKKRGSSSTVANDNELRKLLRQYEGYSLKQMAAEVQKHEGAGGKSEKVKQVFAMVWLKENCRKSSGSVRRDRVYCCYAEKCGSERVSVLNPASFGKLVRIIFPNVQTRRLGVRGESKYHYVDLSVIEEKQQQPSAAPNPQGLPNVPGTAGGMDGKINELSARPRSISIPQPPADTAVFPSPTTSFTPKFAASGSPSGCPCQPPFRSTLESAITLENVSGQTAKMIRQMLQFPDGDSAAVDNESLQLPDIRGYLPANTDVKVAAALAALYRSHCISVIDSFRFCKERNLFRYFSAFHGTLTVPVQKLLTHPNLAPWIKECDWLMYQKMIAFIAPLTTQVVPKPVLDAFNSISQRLTVHIAETFKAQPVHVSLARLIPAHIFCNLLKHMLDVNQSANAAAAWLCHPDNRNQMWLDFSSLVDPKEVIARANIPSCAERSVEQILKHDVRALLTPLSDGIVPTQPFYNQPDTEEDINAHKFSVQATSGDEYNFPDKWISFILNISSAFPNHRAQCIVDKVDALWDVILHRLTLGGAQSFSAWWMTKVFFHEMMLWQVEKGGFMKCTPSSLLNASVPSERASFSHQQARPASFSGPVKNESFISTDMAQNDLRSRSTCSPQANNGTQGDKNMENVQYVHSNNANMVNNKPGVPDSIAALQAMNHDDSAIDLGDDSMLMTVGKYGDMMASDPVDAEGDVVVI</sequence>
<dbReference type="InterPro" id="IPR011701">
    <property type="entry name" value="MFS"/>
</dbReference>
<dbReference type="PANTHER" id="PTHR23502:SF26">
    <property type="entry name" value="MAJOR FACILITATOR SUPERFAMILY (MFS) PROFILE DOMAIN-CONTAINING PROTEIN"/>
    <property type="match status" value="1"/>
</dbReference>
<evidence type="ECO:0000259" key="8">
    <source>
        <dbReference type="PROSITE" id="PS50850"/>
    </source>
</evidence>
<feature type="transmembrane region" description="Helical" evidence="7">
    <location>
        <begin position="411"/>
        <end position="427"/>
    </location>
</feature>
<dbReference type="Pfam" id="PF02257">
    <property type="entry name" value="RFX_DNA_binding"/>
    <property type="match status" value="1"/>
</dbReference>
<dbReference type="InterPro" id="IPR036390">
    <property type="entry name" value="WH_DNA-bd_sf"/>
</dbReference>
<organism evidence="10 11">
    <name type="scientific">Byssochlamys spectabilis (strain No. 5 / NBRC 109023)</name>
    <name type="common">Paecilomyces variotii</name>
    <dbReference type="NCBI Taxonomy" id="1356009"/>
    <lineage>
        <taxon>Eukaryota</taxon>
        <taxon>Fungi</taxon>
        <taxon>Dikarya</taxon>
        <taxon>Ascomycota</taxon>
        <taxon>Pezizomycotina</taxon>
        <taxon>Eurotiomycetes</taxon>
        <taxon>Eurotiomycetidae</taxon>
        <taxon>Eurotiales</taxon>
        <taxon>Thermoascaceae</taxon>
        <taxon>Paecilomyces</taxon>
    </lineage>
</organism>
<dbReference type="GO" id="GO:0022857">
    <property type="term" value="F:transmembrane transporter activity"/>
    <property type="evidence" value="ECO:0007669"/>
    <property type="project" value="InterPro"/>
</dbReference>
<feature type="compositionally biased region" description="Polar residues" evidence="6">
    <location>
        <begin position="1"/>
        <end position="11"/>
    </location>
</feature>
<dbReference type="FunFam" id="1.20.1720.10:FF:000009">
    <property type="entry name" value="MFS multidrug transporter"/>
    <property type="match status" value="1"/>
</dbReference>
<evidence type="ECO:0000256" key="5">
    <source>
        <dbReference type="ARBA" id="ARBA00023136"/>
    </source>
</evidence>
<feature type="transmembrane region" description="Helical" evidence="7">
    <location>
        <begin position="433"/>
        <end position="462"/>
    </location>
</feature>
<gene>
    <name evidence="10" type="ORF">PVAR5_6603</name>
</gene>
<dbReference type="eggNOG" id="KOG0255">
    <property type="taxonomic scope" value="Eukaryota"/>
</dbReference>
<name>V5GAI4_BYSSN</name>
<dbReference type="OrthoDB" id="10056949at2759"/>
<dbReference type="GO" id="GO:0005886">
    <property type="term" value="C:plasma membrane"/>
    <property type="evidence" value="ECO:0007669"/>
    <property type="project" value="TreeGrafter"/>
</dbReference>
<reference evidence="11" key="1">
    <citation type="journal article" date="2014" name="Genome Announc.">
        <title>Draft genome sequence of the formaldehyde-resistant fungus Byssochlamys spectabilis No. 5 (anamorph Paecilomyces variotii No. 5) (NBRC109023).</title>
        <authorList>
            <person name="Oka T."/>
            <person name="Ekino K."/>
            <person name="Fukuda K."/>
            <person name="Nomura Y."/>
        </authorList>
    </citation>
    <scope>NUCLEOTIDE SEQUENCE [LARGE SCALE GENOMIC DNA]</scope>
    <source>
        <strain evidence="11">No. 5 / NBRC 109023</strain>
    </source>
</reference>
<feature type="region of interest" description="Disordered" evidence="6">
    <location>
        <begin position="1"/>
        <end position="65"/>
    </location>
</feature>
<feature type="transmembrane region" description="Helical" evidence="7">
    <location>
        <begin position="199"/>
        <end position="224"/>
    </location>
</feature>
<dbReference type="PROSITE" id="PS50850">
    <property type="entry name" value="MFS"/>
    <property type="match status" value="1"/>
</dbReference>
<feature type="transmembrane region" description="Helical" evidence="7">
    <location>
        <begin position="106"/>
        <end position="129"/>
    </location>
</feature>
<dbReference type="HOGENOM" id="CLU_250789_0_0_1"/>
<protein>
    <submittedName>
        <fullName evidence="10">DNA damage and replication checkpoint protein Rfx1, putative</fullName>
    </submittedName>
</protein>
<keyword evidence="2" id="KW-0813">Transport</keyword>
<dbReference type="CDD" id="cd17323">
    <property type="entry name" value="MFS_Tpo1_MDR_like"/>
    <property type="match status" value="1"/>
</dbReference>
<feature type="transmembrane region" description="Helical" evidence="7">
    <location>
        <begin position="312"/>
        <end position="329"/>
    </location>
</feature>
<feature type="transmembrane region" description="Helical" evidence="7">
    <location>
        <begin position="166"/>
        <end position="187"/>
    </location>
</feature>
<feature type="transmembrane region" description="Helical" evidence="7">
    <location>
        <begin position="498"/>
        <end position="517"/>
    </location>
</feature>
<accession>V5GAI4</accession>
<dbReference type="GO" id="GO:0006355">
    <property type="term" value="P:regulation of DNA-templated transcription"/>
    <property type="evidence" value="ECO:0007669"/>
    <property type="project" value="InterPro"/>
</dbReference>
<evidence type="ECO:0000256" key="2">
    <source>
        <dbReference type="ARBA" id="ARBA00022448"/>
    </source>
</evidence>
<dbReference type="InParanoid" id="V5GAI4"/>
<keyword evidence="11" id="KW-1185">Reference proteome</keyword>
<dbReference type="Gene3D" id="1.10.10.10">
    <property type="entry name" value="Winged helix-like DNA-binding domain superfamily/Winged helix DNA-binding domain"/>
    <property type="match status" value="1"/>
</dbReference>
<evidence type="ECO:0000256" key="7">
    <source>
        <dbReference type="SAM" id="Phobius"/>
    </source>
</evidence>
<dbReference type="Proteomes" id="UP000018001">
    <property type="component" value="Unassembled WGS sequence"/>
</dbReference>
<evidence type="ECO:0000313" key="11">
    <source>
        <dbReference type="Proteomes" id="UP000018001"/>
    </source>
</evidence>
<comment type="caution">
    <text evidence="10">The sequence shown here is derived from an EMBL/GenBank/DDBJ whole genome shotgun (WGS) entry which is preliminary data.</text>
</comment>
<feature type="compositionally biased region" description="Low complexity" evidence="6">
    <location>
        <begin position="583"/>
        <end position="594"/>
    </location>
</feature>
<dbReference type="SUPFAM" id="SSF103473">
    <property type="entry name" value="MFS general substrate transporter"/>
    <property type="match status" value="1"/>
</dbReference>
<feature type="transmembrane region" description="Helical" evidence="7">
    <location>
        <begin position="349"/>
        <end position="370"/>
    </location>
</feature>
<feature type="region of interest" description="Disordered" evidence="6">
    <location>
        <begin position="697"/>
        <end position="720"/>
    </location>
</feature>
<feature type="transmembrane region" description="Helical" evidence="7">
    <location>
        <begin position="75"/>
        <end position="94"/>
    </location>
</feature>
<keyword evidence="5 7" id="KW-0472">Membrane</keyword>
<feature type="compositionally biased region" description="Polar residues" evidence="6">
    <location>
        <begin position="625"/>
        <end position="640"/>
    </location>
</feature>
<dbReference type="PANTHER" id="PTHR23502">
    <property type="entry name" value="MAJOR FACILITATOR SUPERFAMILY"/>
    <property type="match status" value="1"/>
</dbReference>
<feature type="region of interest" description="Disordered" evidence="6">
    <location>
        <begin position="894"/>
        <end position="915"/>
    </location>
</feature>
<feature type="region of interest" description="Disordered" evidence="6">
    <location>
        <begin position="581"/>
        <end position="640"/>
    </location>
</feature>
<proteinExistence type="predicted"/>
<dbReference type="Gene3D" id="1.20.1250.20">
    <property type="entry name" value="MFS general substrate transporter like domains"/>
    <property type="match status" value="1"/>
</dbReference>
<dbReference type="InterPro" id="IPR036259">
    <property type="entry name" value="MFS_trans_sf"/>
</dbReference>